<organism evidence="7 8">
    <name type="scientific">Potamilus streckersoni</name>
    <dbReference type="NCBI Taxonomy" id="2493646"/>
    <lineage>
        <taxon>Eukaryota</taxon>
        <taxon>Metazoa</taxon>
        <taxon>Spiralia</taxon>
        <taxon>Lophotrochozoa</taxon>
        <taxon>Mollusca</taxon>
        <taxon>Bivalvia</taxon>
        <taxon>Autobranchia</taxon>
        <taxon>Heteroconchia</taxon>
        <taxon>Palaeoheterodonta</taxon>
        <taxon>Unionida</taxon>
        <taxon>Unionoidea</taxon>
        <taxon>Unionidae</taxon>
        <taxon>Ambleminae</taxon>
        <taxon>Lampsilini</taxon>
        <taxon>Potamilus</taxon>
    </lineage>
</organism>
<feature type="chain" id="PRO_5041939208" description="Notch ligand N-terminal domain-containing protein" evidence="5">
    <location>
        <begin position="22"/>
        <end position="163"/>
    </location>
</feature>
<feature type="domain" description="Notch ligand N-terminal" evidence="6">
    <location>
        <begin position="23"/>
        <end position="132"/>
    </location>
</feature>
<keyword evidence="2" id="KW-0812">Transmembrane</keyword>
<dbReference type="Pfam" id="PF07657">
    <property type="entry name" value="MNNL"/>
    <property type="match status" value="1"/>
</dbReference>
<gene>
    <name evidence="7" type="ORF">CHS0354_000989</name>
</gene>
<feature type="signal peptide" evidence="5">
    <location>
        <begin position="1"/>
        <end position="21"/>
    </location>
</feature>
<dbReference type="EMBL" id="JAEAOA010000104">
    <property type="protein sequence ID" value="KAK3588248.1"/>
    <property type="molecule type" value="Genomic_DNA"/>
</dbReference>
<evidence type="ECO:0000313" key="7">
    <source>
        <dbReference type="EMBL" id="KAK3588248.1"/>
    </source>
</evidence>
<proteinExistence type="predicted"/>
<evidence type="ECO:0000313" key="8">
    <source>
        <dbReference type="Proteomes" id="UP001195483"/>
    </source>
</evidence>
<dbReference type="GO" id="GO:0016020">
    <property type="term" value="C:membrane"/>
    <property type="evidence" value="ECO:0007669"/>
    <property type="project" value="UniProtKB-SubCell"/>
</dbReference>
<dbReference type="Proteomes" id="UP001195483">
    <property type="component" value="Unassembled WGS sequence"/>
</dbReference>
<reference evidence="7" key="3">
    <citation type="submission" date="2023-05" db="EMBL/GenBank/DDBJ databases">
        <authorList>
            <person name="Smith C.H."/>
        </authorList>
    </citation>
    <scope>NUCLEOTIDE SEQUENCE</scope>
    <source>
        <strain evidence="7">CHS0354</strain>
        <tissue evidence="7">Mantle</tissue>
    </source>
</reference>
<name>A0AAE0SAX7_9BIVA</name>
<keyword evidence="4" id="KW-0472">Membrane</keyword>
<keyword evidence="4" id="KW-1133">Transmembrane helix</keyword>
<dbReference type="InterPro" id="IPR011651">
    <property type="entry name" value="Notch_ligand_N"/>
</dbReference>
<dbReference type="Gene3D" id="2.60.40.3510">
    <property type="match status" value="1"/>
</dbReference>
<dbReference type="AlphaFoldDB" id="A0AAE0SAX7"/>
<accession>A0AAE0SAX7</accession>
<evidence type="ECO:0000256" key="2">
    <source>
        <dbReference type="ARBA" id="ARBA00022692"/>
    </source>
</evidence>
<keyword evidence="8" id="KW-1185">Reference proteome</keyword>
<keyword evidence="5" id="KW-0732">Signal</keyword>
<evidence type="ECO:0000256" key="4">
    <source>
        <dbReference type="ARBA" id="ARBA00022989"/>
    </source>
</evidence>
<reference evidence="7" key="1">
    <citation type="journal article" date="2021" name="Genome Biol. Evol.">
        <title>A High-Quality Reference Genome for a Parasitic Bivalve with Doubly Uniparental Inheritance (Bivalvia: Unionida).</title>
        <authorList>
            <person name="Smith C.H."/>
        </authorList>
    </citation>
    <scope>NUCLEOTIDE SEQUENCE</scope>
    <source>
        <strain evidence="7">CHS0354</strain>
    </source>
</reference>
<dbReference type="GO" id="GO:0007219">
    <property type="term" value="P:Notch signaling pathway"/>
    <property type="evidence" value="ECO:0007669"/>
    <property type="project" value="InterPro"/>
</dbReference>
<keyword evidence="3" id="KW-0677">Repeat</keyword>
<comment type="caution">
    <text evidence="7">The sequence shown here is derived from an EMBL/GenBank/DDBJ whole genome shotgun (WGS) entry which is preliminary data.</text>
</comment>
<evidence type="ECO:0000256" key="3">
    <source>
        <dbReference type="ARBA" id="ARBA00022737"/>
    </source>
</evidence>
<keyword evidence="1" id="KW-0245">EGF-like domain</keyword>
<evidence type="ECO:0000259" key="6">
    <source>
        <dbReference type="Pfam" id="PF07657"/>
    </source>
</evidence>
<sequence length="163" mass="17856">MFSSRVLIALLSITCIQVTYGGGKLEVKFVRYVNPGGAGDNGNCCDGFSICFSSCDHEFTLCIDDVSGPDSVSSCKYGVKRSGEISEANTIDFTNKVGNLDNPMVFSFNNWPGAVKIKVDVWDLDDSSSHDFVDFLSRLFASSPSPDVSSAQWYDFQLKKRTT</sequence>
<reference evidence="7" key="2">
    <citation type="journal article" date="2021" name="Genome Biol. Evol.">
        <title>Developing a high-quality reference genome for a parasitic bivalve with doubly uniparental inheritance (Bivalvia: Unionida).</title>
        <authorList>
            <person name="Smith C.H."/>
        </authorList>
    </citation>
    <scope>NUCLEOTIDE SEQUENCE</scope>
    <source>
        <strain evidence="7">CHS0354</strain>
        <tissue evidence="7">Mantle</tissue>
    </source>
</reference>
<evidence type="ECO:0000256" key="5">
    <source>
        <dbReference type="SAM" id="SignalP"/>
    </source>
</evidence>
<evidence type="ECO:0000256" key="1">
    <source>
        <dbReference type="ARBA" id="ARBA00022536"/>
    </source>
</evidence>
<protein>
    <recommendedName>
        <fullName evidence="6">Notch ligand N-terminal domain-containing protein</fullName>
    </recommendedName>
</protein>